<feature type="compositionally biased region" description="Low complexity" evidence="1">
    <location>
        <begin position="76"/>
        <end position="88"/>
    </location>
</feature>
<evidence type="ECO:0000256" key="2">
    <source>
        <dbReference type="SAM" id="Phobius"/>
    </source>
</evidence>
<evidence type="ECO:0000313" key="3">
    <source>
        <dbReference type="Proteomes" id="UP000887578"/>
    </source>
</evidence>
<evidence type="ECO:0000313" key="4">
    <source>
        <dbReference type="WBParaSite" id="PDA_v2.g29280.t1"/>
    </source>
</evidence>
<name>A0A914QC62_9BILA</name>
<dbReference type="WBParaSite" id="PDA_v2.g29280.t1">
    <property type="protein sequence ID" value="PDA_v2.g29280.t1"/>
    <property type="gene ID" value="PDA_v2.g29280"/>
</dbReference>
<accession>A0A914QC62</accession>
<feature type="transmembrane region" description="Helical" evidence="2">
    <location>
        <begin position="6"/>
        <end position="26"/>
    </location>
</feature>
<keyword evidence="3" id="KW-1185">Reference proteome</keyword>
<reference evidence="4" key="1">
    <citation type="submission" date="2022-11" db="UniProtKB">
        <authorList>
            <consortium name="WormBaseParasite"/>
        </authorList>
    </citation>
    <scope>IDENTIFICATION</scope>
</reference>
<organism evidence="3 4">
    <name type="scientific">Panagrolaimus davidi</name>
    <dbReference type="NCBI Taxonomy" id="227884"/>
    <lineage>
        <taxon>Eukaryota</taxon>
        <taxon>Metazoa</taxon>
        <taxon>Ecdysozoa</taxon>
        <taxon>Nematoda</taxon>
        <taxon>Chromadorea</taxon>
        <taxon>Rhabditida</taxon>
        <taxon>Tylenchina</taxon>
        <taxon>Panagrolaimomorpha</taxon>
        <taxon>Panagrolaimoidea</taxon>
        <taxon>Panagrolaimidae</taxon>
        <taxon>Panagrolaimus</taxon>
    </lineage>
</organism>
<proteinExistence type="predicted"/>
<keyword evidence="2" id="KW-0472">Membrane</keyword>
<keyword evidence="2" id="KW-1133">Transmembrane helix</keyword>
<evidence type="ECO:0000256" key="1">
    <source>
        <dbReference type="SAM" id="MobiDB-lite"/>
    </source>
</evidence>
<protein>
    <submittedName>
        <fullName evidence="4">Uncharacterized protein</fullName>
    </submittedName>
</protein>
<feature type="region of interest" description="Disordered" evidence="1">
    <location>
        <begin position="32"/>
        <end position="155"/>
    </location>
</feature>
<keyword evidence="2" id="KW-0812">Transmembrane</keyword>
<sequence>MLFFVLKIGIEIIFLGISVIFISILCSPKPKPKAPSAVGAPPSSHGSVISDKDIKKSLKQQKKPNPKSITTPQIPPAHEASAPSAVAAFKRATKQCEDTKPNSEKSAKNKTTKSTKEVSSNVSAKNDASPDISEEHDLNPIVSSKEEKADGNNND</sequence>
<dbReference type="AlphaFoldDB" id="A0A914QC62"/>
<feature type="compositionally biased region" description="Basic and acidic residues" evidence="1">
    <location>
        <begin position="94"/>
        <end position="107"/>
    </location>
</feature>
<dbReference type="Proteomes" id="UP000887578">
    <property type="component" value="Unplaced"/>
</dbReference>
<feature type="compositionally biased region" description="Basic and acidic residues" evidence="1">
    <location>
        <begin position="133"/>
        <end position="155"/>
    </location>
</feature>
<feature type="compositionally biased region" description="Low complexity" evidence="1">
    <location>
        <begin position="34"/>
        <end position="44"/>
    </location>
</feature>